<dbReference type="STRING" id="694327.DFW101_0779"/>
<dbReference type="eggNOG" id="COG3324">
    <property type="taxonomic scope" value="Bacteria"/>
</dbReference>
<dbReference type="EMBL" id="CM001368">
    <property type="protein sequence ID" value="EHJ46796.1"/>
    <property type="molecule type" value="Genomic_DNA"/>
</dbReference>
<dbReference type="Pfam" id="PF00903">
    <property type="entry name" value="Glyoxalase"/>
    <property type="match status" value="1"/>
</dbReference>
<dbReference type="SUPFAM" id="SSF54593">
    <property type="entry name" value="Glyoxalase/Bleomycin resistance protein/Dihydroxybiphenyl dioxygenase"/>
    <property type="match status" value="1"/>
</dbReference>
<evidence type="ECO:0000259" key="1">
    <source>
        <dbReference type="PROSITE" id="PS51819"/>
    </source>
</evidence>
<dbReference type="PANTHER" id="PTHR33993:SF14">
    <property type="entry name" value="GB|AAF24581.1"/>
    <property type="match status" value="1"/>
</dbReference>
<protein>
    <submittedName>
        <fullName evidence="2">Glyoxalase/bleomycin resistance protein/dioxygenase</fullName>
    </submittedName>
</protein>
<dbReference type="Gene3D" id="3.10.180.10">
    <property type="entry name" value="2,3-Dihydroxybiphenyl 1,2-Dioxygenase, domain 1"/>
    <property type="match status" value="1"/>
</dbReference>
<dbReference type="InterPro" id="IPR052164">
    <property type="entry name" value="Anthracycline_SecMetBiosynth"/>
</dbReference>
<feature type="domain" description="VOC" evidence="1">
    <location>
        <begin position="10"/>
        <end position="128"/>
    </location>
</feature>
<organism evidence="2 3">
    <name type="scientific">Solidesulfovibrio carbinoliphilus subsp. oakridgensis</name>
    <dbReference type="NCBI Taxonomy" id="694327"/>
    <lineage>
        <taxon>Bacteria</taxon>
        <taxon>Pseudomonadati</taxon>
        <taxon>Thermodesulfobacteriota</taxon>
        <taxon>Desulfovibrionia</taxon>
        <taxon>Desulfovibrionales</taxon>
        <taxon>Desulfovibrionaceae</taxon>
        <taxon>Solidesulfovibrio</taxon>
    </lineage>
</organism>
<dbReference type="PROSITE" id="PS51819">
    <property type="entry name" value="VOC"/>
    <property type="match status" value="1"/>
</dbReference>
<sequence>MAEDTSKQGVFSWNELMTRDVAGAKAFYGGLLGWTLEDAPMPEMGMTYTLAKVGDIPVGGIMPMPPEVGPDMPSVWGSYVNVDDVDAAAQKAVELGGTVYKEPTDIPGVGRFCVIGDPQGAVLSLIKFLPMGA</sequence>
<dbReference type="OrthoDB" id="9792323at2"/>
<proteinExistence type="predicted"/>
<dbReference type="CDD" id="cd07247">
    <property type="entry name" value="SgaA_N_like"/>
    <property type="match status" value="1"/>
</dbReference>
<gene>
    <name evidence="2" type="ORF">DFW101_0779</name>
</gene>
<dbReference type="GO" id="GO:0051213">
    <property type="term" value="F:dioxygenase activity"/>
    <property type="evidence" value="ECO:0007669"/>
    <property type="project" value="UniProtKB-KW"/>
</dbReference>
<dbReference type="HOGENOM" id="CLU_127592_2_0_7"/>
<keyword evidence="3" id="KW-1185">Reference proteome</keyword>
<dbReference type="InterPro" id="IPR037523">
    <property type="entry name" value="VOC_core"/>
</dbReference>
<accession>G7Q406</accession>
<evidence type="ECO:0000313" key="2">
    <source>
        <dbReference type="EMBL" id="EHJ46796.1"/>
    </source>
</evidence>
<dbReference type="PANTHER" id="PTHR33993">
    <property type="entry name" value="GLYOXALASE-RELATED"/>
    <property type="match status" value="1"/>
</dbReference>
<evidence type="ECO:0000313" key="3">
    <source>
        <dbReference type="Proteomes" id="UP000004662"/>
    </source>
</evidence>
<dbReference type="Proteomes" id="UP000004662">
    <property type="component" value="Chromosome"/>
</dbReference>
<name>G7Q406_9BACT</name>
<dbReference type="InterPro" id="IPR004360">
    <property type="entry name" value="Glyas_Fos-R_dOase_dom"/>
</dbReference>
<dbReference type="RefSeq" id="WP_009180220.1">
    <property type="nucleotide sequence ID" value="NZ_CM001368.1"/>
</dbReference>
<dbReference type="InterPro" id="IPR029068">
    <property type="entry name" value="Glyas_Bleomycin-R_OHBP_Dase"/>
</dbReference>
<dbReference type="AlphaFoldDB" id="G7Q406"/>
<reference evidence="3" key="1">
    <citation type="journal article" date="2015" name="Genome Announc.">
        <title>High-Quality Draft Genome Sequence of Desulfovibrio carbinoliphilus FW-101-2B, an Organic Acid-Oxidizing Sulfate-Reducing Bacterium Isolated from Uranium(VI)-Contaminated Groundwater.</title>
        <authorList>
            <person name="Ramsay B.D."/>
            <person name="Hwang C."/>
            <person name="Woo H.L."/>
            <person name="Carroll S.L."/>
            <person name="Lucas S."/>
            <person name="Han J."/>
            <person name="Lapidus A.L."/>
            <person name="Cheng J.F."/>
            <person name="Goodwin L.A."/>
            <person name="Pitluck S."/>
            <person name="Peters L."/>
            <person name="Chertkov O."/>
            <person name="Held B."/>
            <person name="Detter J.C."/>
            <person name="Han C.S."/>
            <person name="Tapia R."/>
            <person name="Land M.L."/>
            <person name="Hauser L.J."/>
            <person name="Kyrpides N.C."/>
            <person name="Ivanova N.N."/>
            <person name="Mikhailova N."/>
            <person name="Pagani I."/>
            <person name="Woyke T."/>
            <person name="Arkin A.P."/>
            <person name="Dehal P."/>
            <person name="Chivian D."/>
            <person name="Criddle C.S."/>
            <person name="Wu W."/>
            <person name="Chakraborty R."/>
            <person name="Hazen T.C."/>
            <person name="Fields M.W."/>
        </authorList>
    </citation>
    <scope>NUCLEOTIDE SEQUENCE [LARGE SCALE GENOMIC DNA]</scope>
    <source>
        <strain evidence="3">FW-101-2B</strain>
    </source>
</reference>